<gene>
    <name evidence="1" type="ORF">SAMN05216404_11077</name>
</gene>
<dbReference type="EMBL" id="FOCT01000010">
    <property type="protein sequence ID" value="SEO03507.1"/>
    <property type="molecule type" value="Genomic_DNA"/>
</dbReference>
<dbReference type="AlphaFoldDB" id="A0A1H8LEI1"/>
<accession>A0A1H8LEI1</accession>
<reference evidence="1 2" key="1">
    <citation type="submission" date="2016-10" db="EMBL/GenBank/DDBJ databases">
        <authorList>
            <person name="de Groot N.N."/>
        </authorList>
    </citation>
    <scope>NUCLEOTIDE SEQUENCE [LARGE SCALE GENOMIC DNA]</scope>
    <source>
        <strain evidence="1 2">Nl18</strain>
    </source>
</reference>
<organism evidence="1 2">
    <name type="scientific">Nitrosospira multiformis</name>
    <dbReference type="NCBI Taxonomy" id="1231"/>
    <lineage>
        <taxon>Bacteria</taxon>
        <taxon>Pseudomonadati</taxon>
        <taxon>Pseudomonadota</taxon>
        <taxon>Betaproteobacteria</taxon>
        <taxon>Nitrosomonadales</taxon>
        <taxon>Nitrosomonadaceae</taxon>
        <taxon>Nitrosospira</taxon>
    </lineage>
</organism>
<name>A0A1H8LEI1_9PROT</name>
<evidence type="ECO:0000313" key="2">
    <source>
        <dbReference type="Proteomes" id="UP000183898"/>
    </source>
</evidence>
<proteinExistence type="predicted"/>
<dbReference type="Proteomes" id="UP000183898">
    <property type="component" value="Unassembled WGS sequence"/>
</dbReference>
<protein>
    <submittedName>
        <fullName evidence="1">Uncharacterized protein</fullName>
    </submittedName>
</protein>
<evidence type="ECO:0000313" key="1">
    <source>
        <dbReference type="EMBL" id="SEO03507.1"/>
    </source>
</evidence>
<sequence>MKAHLLQVYYVRRADLYVVPSLPSRKGMIALDAVVKVEGGWGGLSAALREGERLALSEAERTAAKRRYGNLEKLIKAAGCETFADMVRQDTVICSIVRVPDYVLVTKVLPNTKLNTFEGSHQEQYPADTSIDELARIARRILEASESE</sequence>